<dbReference type="EMBL" id="BAABRL010000015">
    <property type="protein sequence ID" value="GAA5497477.1"/>
    <property type="molecule type" value="Genomic_DNA"/>
</dbReference>
<keyword evidence="7" id="KW-1185">Reference proteome</keyword>
<dbReference type="InterPro" id="IPR052021">
    <property type="entry name" value="Type-I_RS_S_subunit"/>
</dbReference>
<gene>
    <name evidence="6" type="ORF">Rhal01_03673</name>
</gene>
<feature type="coiled-coil region" evidence="4">
    <location>
        <begin position="145"/>
        <end position="172"/>
    </location>
</feature>
<organism evidence="6 7">
    <name type="scientific">Rubritalea halochordaticola</name>
    <dbReference type="NCBI Taxonomy" id="714537"/>
    <lineage>
        <taxon>Bacteria</taxon>
        <taxon>Pseudomonadati</taxon>
        <taxon>Verrucomicrobiota</taxon>
        <taxon>Verrucomicrobiia</taxon>
        <taxon>Verrucomicrobiales</taxon>
        <taxon>Rubritaleaceae</taxon>
        <taxon>Rubritalea</taxon>
    </lineage>
</organism>
<evidence type="ECO:0000259" key="5">
    <source>
        <dbReference type="Pfam" id="PF01420"/>
    </source>
</evidence>
<sequence length="373" mass="42123">MKSKWTEIPLGELCRLEKGSSPTMKTLPGEFPLVVTAAYRRTSSEYQFNEPAACIPIVSSTGHGNAAIHRIHYQEGKFALANLLMAAIPKNHDVVSAKFIWRYLHAVKDRKLVPLMQGTANVTLKPDDLLGVTIPLPTSAEQQRIVAHLDAIEERLNRIKKLREESEKESAALVRSALHDEHCEDIEYVPMSELVEWRSPDTEVVESESYTFAGVYSFGRGVFRKEAKTGLDFSYERLTKLRAGEFTYPKLMAWEGALGIVPEDCDGCFVSPEFPVFTVDQSRVFPEILDIHFRSPSVWKKLADISTGTNVRRRRLNPKAFLGYEFPLPPMQTQQRIAALYNKMNQKAAEAQRSLVGLNAIIPSLLDRIFNQD</sequence>
<evidence type="ECO:0000256" key="3">
    <source>
        <dbReference type="ARBA" id="ARBA00023125"/>
    </source>
</evidence>
<reference evidence="6 7" key="1">
    <citation type="submission" date="2024-02" db="EMBL/GenBank/DDBJ databases">
        <title>Rubritalea halochordaticola NBRC 107102.</title>
        <authorList>
            <person name="Ichikawa N."/>
            <person name="Katano-Makiyama Y."/>
            <person name="Hidaka K."/>
        </authorList>
    </citation>
    <scope>NUCLEOTIDE SEQUENCE [LARGE SCALE GENOMIC DNA]</scope>
    <source>
        <strain evidence="6 7">NBRC 107102</strain>
    </source>
</reference>
<dbReference type="Proteomes" id="UP001424741">
    <property type="component" value="Unassembled WGS sequence"/>
</dbReference>
<keyword evidence="4" id="KW-0175">Coiled coil</keyword>
<protein>
    <recommendedName>
        <fullName evidence="5">Type I restriction modification DNA specificity domain-containing protein</fullName>
    </recommendedName>
</protein>
<dbReference type="RefSeq" id="WP_346189984.1">
    <property type="nucleotide sequence ID" value="NZ_BAABRL010000015.1"/>
</dbReference>
<dbReference type="PANTHER" id="PTHR30408">
    <property type="entry name" value="TYPE-1 RESTRICTION ENZYME ECOKI SPECIFICITY PROTEIN"/>
    <property type="match status" value="1"/>
</dbReference>
<accession>A0ABP9V7Z1</accession>
<feature type="domain" description="Type I restriction modification DNA specificity" evidence="5">
    <location>
        <begin position="3"/>
        <end position="161"/>
    </location>
</feature>
<dbReference type="Pfam" id="PF01420">
    <property type="entry name" value="Methylase_S"/>
    <property type="match status" value="1"/>
</dbReference>
<evidence type="ECO:0000256" key="4">
    <source>
        <dbReference type="SAM" id="Coils"/>
    </source>
</evidence>
<dbReference type="Gene3D" id="3.90.220.20">
    <property type="entry name" value="DNA methylase specificity domains"/>
    <property type="match status" value="2"/>
</dbReference>
<dbReference type="PANTHER" id="PTHR30408:SF12">
    <property type="entry name" value="TYPE I RESTRICTION ENZYME MJAVIII SPECIFICITY SUBUNIT"/>
    <property type="match status" value="1"/>
</dbReference>
<dbReference type="SUPFAM" id="SSF116734">
    <property type="entry name" value="DNA methylase specificity domain"/>
    <property type="match status" value="2"/>
</dbReference>
<name>A0ABP9V7Z1_9BACT</name>
<evidence type="ECO:0000256" key="1">
    <source>
        <dbReference type="ARBA" id="ARBA00010923"/>
    </source>
</evidence>
<proteinExistence type="inferred from homology"/>
<comment type="similarity">
    <text evidence="1">Belongs to the type-I restriction system S methylase family.</text>
</comment>
<keyword evidence="2" id="KW-0680">Restriction system</keyword>
<evidence type="ECO:0000313" key="6">
    <source>
        <dbReference type="EMBL" id="GAA5497477.1"/>
    </source>
</evidence>
<evidence type="ECO:0000256" key="2">
    <source>
        <dbReference type="ARBA" id="ARBA00022747"/>
    </source>
</evidence>
<keyword evidence="3" id="KW-0238">DNA-binding</keyword>
<dbReference type="InterPro" id="IPR000055">
    <property type="entry name" value="Restrct_endonuc_typeI_TRD"/>
</dbReference>
<evidence type="ECO:0000313" key="7">
    <source>
        <dbReference type="Proteomes" id="UP001424741"/>
    </source>
</evidence>
<comment type="caution">
    <text evidence="6">The sequence shown here is derived from an EMBL/GenBank/DDBJ whole genome shotgun (WGS) entry which is preliminary data.</text>
</comment>
<dbReference type="InterPro" id="IPR044946">
    <property type="entry name" value="Restrct_endonuc_typeI_TRD_sf"/>
</dbReference>